<reference evidence="1 2" key="1">
    <citation type="journal article" date="2021" name="BMC Biol.">
        <title>Horizontally acquired antibacterial genes associated with adaptive radiation of ladybird beetles.</title>
        <authorList>
            <person name="Li H.S."/>
            <person name="Tang X.F."/>
            <person name="Huang Y.H."/>
            <person name="Xu Z.Y."/>
            <person name="Chen M.L."/>
            <person name="Du X.Y."/>
            <person name="Qiu B.Y."/>
            <person name="Chen P.T."/>
            <person name="Zhang W."/>
            <person name="Slipinski A."/>
            <person name="Escalona H.E."/>
            <person name="Waterhouse R.M."/>
            <person name="Zwick A."/>
            <person name="Pang H."/>
        </authorList>
    </citation>
    <scope>NUCLEOTIDE SEQUENCE [LARGE SCALE GENOMIC DNA]</scope>
    <source>
        <strain evidence="1">SYSU2018</strain>
    </source>
</reference>
<gene>
    <name evidence="1" type="ORF">HHI36_000806</name>
</gene>
<name>A0ABD2P5S2_9CUCU</name>
<protein>
    <submittedName>
        <fullName evidence="1">Uncharacterized protein</fullName>
    </submittedName>
</protein>
<dbReference type="AlphaFoldDB" id="A0ABD2P5S2"/>
<accession>A0ABD2P5S2</accession>
<keyword evidence="2" id="KW-1185">Reference proteome</keyword>
<dbReference type="EMBL" id="JABFTP020000185">
    <property type="protein sequence ID" value="KAL3286297.1"/>
    <property type="molecule type" value="Genomic_DNA"/>
</dbReference>
<comment type="caution">
    <text evidence="1">The sequence shown here is derived from an EMBL/GenBank/DDBJ whole genome shotgun (WGS) entry which is preliminary data.</text>
</comment>
<evidence type="ECO:0000313" key="1">
    <source>
        <dbReference type="EMBL" id="KAL3286297.1"/>
    </source>
</evidence>
<proteinExistence type="predicted"/>
<organism evidence="1 2">
    <name type="scientific">Cryptolaemus montrouzieri</name>
    <dbReference type="NCBI Taxonomy" id="559131"/>
    <lineage>
        <taxon>Eukaryota</taxon>
        <taxon>Metazoa</taxon>
        <taxon>Ecdysozoa</taxon>
        <taxon>Arthropoda</taxon>
        <taxon>Hexapoda</taxon>
        <taxon>Insecta</taxon>
        <taxon>Pterygota</taxon>
        <taxon>Neoptera</taxon>
        <taxon>Endopterygota</taxon>
        <taxon>Coleoptera</taxon>
        <taxon>Polyphaga</taxon>
        <taxon>Cucujiformia</taxon>
        <taxon>Coccinelloidea</taxon>
        <taxon>Coccinellidae</taxon>
        <taxon>Scymninae</taxon>
        <taxon>Scymnini</taxon>
        <taxon>Cryptolaemus</taxon>
    </lineage>
</organism>
<sequence length="110" mass="12615">MPNQFSSQRELYKLLRTTALRFIQLKANFNKSALVECSTPAPTNFQKTLQKMVGTPSISFEALRKNNPHTPSNPNVPKKTPYSCVVKFILLDYSVEEIEEHLKATNIFFH</sequence>
<evidence type="ECO:0000313" key="2">
    <source>
        <dbReference type="Proteomes" id="UP001516400"/>
    </source>
</evidence>
<dbReference type="Proteomes" id="UP001516400">
    <property type="component" value="Unassembled WGS sequence"/>
</dbReference>